<evidence type="ECO:0000313" key="4">
    <source>
        <dbReference type="Proteomes" id="UP000239425"/>
    </source>
</evidence>
<name>A0A2S5R951_9PROT</name>
<feature type="region of interest" description="Disordered" evidence="1">
    <location>
        <begin position="1"/>
        <end position="51"/>
    </location>
</feature>
<organism evidence="2 4">
    <name type="scientific">Holospora curviuscula</name>
    <dbReference type="NCBI Taxonomy" id="1082868"/>
    <lineage>
        <taxon>Bacteria</taxon>
        <taxon>Pseudomonadati</taxon>
        <taxon>Pseudomonadota</taxon>
        <taxon>Alphaproteobacteria</taxon>
        <taxon>Holosporales</taxon>
        <taxon>Holosporaceae</taxon>
        <taxon>Holospora</taxon>
    </lineage>
</organism>
<evidence type="ECO:0000313" key="3">
    <source>
        <dbReference type="EMBL" id="PPE05702.1"/>
    </source>
</evidence>
<dbReference type="EMBL" id="PHHC01000050">
    <property type="protein sequence ID" value="PPE05702.1"/>
    <property type="molecule type" value="Genomic_DNA"/>
</dbReference>
<protein>
    <submittedName>
        <fullName evidence="2">Uncharacterized protein</fullName>
    </submittedName>
</protein>
<evidence type="ECO:0000313" key="2">
    <source>
        <dbReference type="EMBL" id="PPE03848.1"/>
    </source>
</evidence>
<dbReference type="Proteomes" id="UP000239425">
    <property type="component" value="Unassembled WGS sequence"/>
</dbReference>
<gene>
    <name evidence="3" type="ORF">HCUR_00159</name>
    <name evidence="2" type="ORF">HCUR_00625</name>
</gene>
<comment type="caution">
    <text evidence="2">The sequence shown here is derived from an EMBL/GenBank/DDBJ whole genome shotgun (WGS) entry which is preliminary data.</text>
</comment>
<keyword evidence="4" id="KW-1185">Reference proteome</keyword>
<feature type="compositionally biased region" description="Basic and acidic residues" evidence="1">
    <location>
        <begin position="32"/>
        <end position="42"/>
    </location>
</feature>
<dbReference type="RefSeq" id="WP_104206320.1">
    <property type="nucleotide sequence ID" value="NZ_PHHC01000050.1"/>
</dbReference>
<proteinExistence type="predicted"/>
<reference evidence="2 4" key="1">
    <citation type="submission" date="2017-11" db="EMBL/GenBank/DDBJ databases">
        <title>Comparative genomic analysis of Holospora spp., intranuclear symbionts of paramecia.</title>
        <authorList>
            <person name="Garushyants S.K."/>
            <person name="Beliavskaya A."/>
            <person name="Malko D.B."/>
            <person name="Logacheva M.D."/>
            <person name="Rautian M.S."/>
            <person name="Gelfand M.S."/>
        </authorList>
    </citation>
    <scope>NUCLEOTIDE SEQUENCE [LARGE SCALE GENOMIC DNA]</scope>
    <source>
        <strain evidence="4">02AZ16</strain>
        <strain evidence="2">NRB217</strain>
    </source>
</reference>
<dbReference type="AlphaFoldDB" id="A0A2S5R951"/>
<feature type="compositionally biased region" description="Basic residues" evidence="1">
    <location>
        <begin position="1"/>
        <end position="10"/>
    </location>
</feature>
<sequence>MLSKHEKRFGKNFLKQEEKVRKNHPQQAQEPLKNKPFPENRKAQAQKENIKKTSAALKQIEQVKQKAENTITRIQAEQTKEAL</sequence>
<dbReference type="EMBL" id="PHHC01000080">
    <property type="protein sequence ID" value="PPE03848.1"/>
    <property type="molecule type" value="Genomic_DNA"/>
</dbReference>
<evidence type="ECO:0000256" key="1">
    <source>
        <dbReference type="SAM" id="MobiDB-lite"/>
    </source>
</evidence>
<accession>A0A2S5R951</accession>